<dbReference type="AlphaFoldDB" id="A0A395GWK7"/>
<dbReference type="VEuPathDB" id="FungiDB:BO80DRAFT_116414"/>
<reference evidence="1 2" key="1">
    <citation type="submission" date="2018-02" db="EMBL/GenBank/DDBJ databases">
        <title>The genomes of Aspergillus section Nigri reveals drivers in fungal speciation.</title>
        <authorList>
            <consortium name="DOE Joint Genome Institute"/>
            <person name="Vesth T.C."/>
            <person name="Nybo J."/>
            <person name="Theobald S."/>
            <person name="Brandl J."/>
            <person name="Frisvad J.C."/>
            <person name="Nielsen K.F."/>
            <person name="Lyhne E.K."/>
            <person name="Kogle M.E."/>
            <person name="Kuo A."/>
            <person name="Riley R."/>
            <person name="Clum A."/>
            <person name="Nolan M."/>
            <person name="Lipzen A."/>
            <person name="Salamov A."/>
            <person name="Henrissat B."/>
            <person name="Wiebenga A."/>
            <person name="De vries R.P."/>
            <person name="Grigoriev I.V."/>
            <person name="Mortensen U.H."/>
            <person name="Andersen M.R."/>
            <person name="Baker S.E."/>
        </authorList>
    </citation>
    <scope>NUCLEOTIDE SEQUENCE [LARGE SCALE GENOMIC DNA]</scope>
    <source>
        <strain evidence="1 2">CBS 121593</strain>
    </source>
</reference>
<dbReference type="GeneID" id="37218321"/>
<gene>
    <name evidence="1" type="ORF">BO80DRAFT_116414</name>
</gene>
<protein>
    <submittedName>
        <fullName evidence="1">Uncharacterized protein</fullName>
    </submittedName>
</protein>
<name>A0A395GWK7_9EURO</name>
<evidence type="ECO:0000313" key="2">
    <source>
        <dbReference type="Proteomes" id="UP000249402"/>
    </source>
</evidence>
<keyword evidence="2" id="KW-1185">Reference proteome</keyword>
<organism evidence="1 2">
    <name type="scientific">Aspergillus ibericus CBS 121593</name>
    <dbReference type="NCBI Taxonomy" id="1448316"/>
    <lineage>
        <taxon>Eukaryota</taxon>
        <taxon>Fungi</taxon>
        <taxon>Dikarya</taxon>
        <taxon>Ascomycota</taxon>
        <taxon>Pezizomycotina</taxon>
        <taxon>Eurotiomycetes</taxon>
        <taxon>Eurotiomycetidae</taxon>
        <taxon>Eurotiales</taxon>
        <taxon>Aspergillaceae</taxon>
        <taxon>Aspergillus</taxon>
        <taxon>Aspergillus subgen. Circumdati</taxon>
    </lineage>
</organism>
<dbReference type="RefSeq" id="XP_025574140.1">
    <property type="nucleotide sequence ID" value="XM_025713456.1"/>
</dbReference>
<dbReference type="Proteomes" id="UP000249402">
    <property type="component" value="Unassembled WGS sequence"/>
</dbReference>
<evidence type="ECO:0000313" key="1">
    <source>
        <dbReference type="EMBL" id="RAK99812.1"/>
    </source>
</evidence>
<proteinExistence type="predicted"/>
<sequence>MRATRNARLPWNVNPEVLLLAILMRLAFQPLSLWDRRPRPFLFKIRTGPCSLDRAKRRDAVGSVWSQPVWVFEIIHLGSRRPLETLWVARSRSIWEKLWGGLGQAVKPGCSEQYKVVRVSLDACRYMFCNVGIDPGQAPSTCLIQ</sequence>
<dbReference type="EMBL" id="KZ824444">
    <property type="protein sequence ID" value="RAK99812.1"/>
    <property type="molecule type" value="Genomic_DNA"/>
</dbReference>
<accession>A0A395GWK7</accession>